<sequence>MKYLVIFLATLSLAWGQEIHCHCVTAVTVEDGAELIHGLPFTEVVDCSNFEECELRCSEEFTELTNGGDLDFVLDNGKVVGQVACDNLAKEGYQDLEPSEVYMYSSICHGPWLYNGFKSQQKLCCEGGQYTPC</sequence>
<reference evidence="2" key="1">
    <citation type="journal article" date="2021" name="Sci. Adv.">
        <title>The American lobster genome reveals insights on longevity, neural, and immune adaptations.</title>
        <authorList>
            <person name="Polinski J.M."/>
            <person name="Zimin A.V."/>
            <person name="Clark K.F."/>
            <person name="Kohn A.B."/>
            <person name="Sadowski N."/>
            <person name="Timp W."/>
            <person name="Ptitsyn A."/>
            <person name="Khanna P."/>
            <person name="Romanova D.Y."/>
            <person name="Williams P."/>
            <person name="Greenwood S.J."/>
            <person name="Moroz L.L."/>
            <person name="Walt D.R."/>
            <person name="Bodnar A.G."/>
        </authorList>
    </citation>
    <scope>NUCLEOTIDE SEQUENCE</scope>
    <source>
        <strain evidence="2">GMGI-L3</strain>
    </source>
</reference>
<dbReference type="EMBL" id="JAHLQT010025502">
    <property type="protein sequence ID" value="KAG7164238.1"/>
    <property type="molecule type" value="Genomic_DNA"/>
</dbReference>
<feature type="signal peptide" evidence="1">
    <location>
        <begin position="1"/>
        <end position="16"/>
    </location>
</feature>
<evidence type="ECO:0000256" key="1">
    <source>
        <dbReference type="SAM" id="SignalP"/>
    </source>
</evidence>
<accession>A0A8J5JY65</accession>
<keyword evidence="3" id="KW-1185">Reference proteome</keyword>
<dbReference type="AlphaFoldDB" id="A0A8J5JY65"/>
<organism evidence="2 3">
    <name type="scientific">Homarus americanus</name>
    <name type="common">American lobster</name>
    <dbReference type="NCBI Taxonomy" id="6706"/>
    <lineage>
        <taxon>Eukaryota</taxon>
        <taxon>Metazoa</taxon>
        <taxon>Ecdysozoa</taxon>
        <taxon>Arthropoda</taxon>
        <taxon>Crustacea</taxon>
        <taxon>Multicrustacea</taxon>
        <taxon>Malacostraca</taxon>
        <taxon>Eumalacostraca</taxon>
        <taxon>Eucarida</taxon>
        <taxon>Decapoda</taxon>
        <taxon>Pleocyemata</taxon>
        <taxon>Astacidea</taxon>
        <taxon>Nephropoidea</taxon>
        <taxon>Nephropidae</taxon>
        <taxon>Homarus</taxon>
    </lineage>
</organism>
<evidence type="ECO:0000313" key="3">
    <source>
        <dbReference type="Proteomes" id="UP000747542"/>
    </source>
</evidence>
<gene>
    <name evidence="2" type="ORF">Hamer_G020750</name>
</gene>
<dbReference type="OrthoDB" id="6359412at2759"/>
<feature type="chain" id="PRO_5035174485" evidence="1">
    <location>
        <begin position="17"/>
        <end position="133"/>
    </location>
</feature>
<protein>
    <submittedName>
        <fullName evidence="2">Uncharacterized protein</fullName>
    </submittedName>
</protein>
<name>A0A8J5JY65_HOMAM</name>
<dbReference type="Proteomes" id="UP000747542">
    <property type="component" value="Unassembled WGS sequence"/>
</dbReference>
<proteinExistence type="predicted"/>
<comment type="caution">
    <text evidence="2">The sequence shown here is derived from an EMBL/GenBank/DDBJ whole genome shotgun (WGS) entry which is preliminary data.</text>
</comment>
<evidence type="ECO:0000313" key="2">
    <source>
        <dbReference type="EMBL" id="KAG7164238.1"/>
    </source>
</evidence>
<keyword evidence="1" id="KW-0732">Signal</keyword>